<reference evidence="2" key="1">
    <citation type="submission" date="2021-03" db="EMBL/GenBank/DDBJ databases">
        <title>Comparative Genomics and Metabolomics in the genus Turicibacter.</title>
        <authorList>
            <person name="Maki J."/>
            <person name="Looft T."/>
        </authorList>
    </citation>
    <scope>NUCLEOTIDE SEQUENCE</scope>
    <source>
        <strain evidence="2">ISU324</strain>
    </source>
</reference>
<dbReference type="InterPro" id="IPR016181">
    <property type="entry name" value="Acyl_CoA_acyltransferase"/>
</dbReference>
<dbReference type="PROSITE" id="PS51186">
    <property type="entry name" value="GNAT"/>
    <property type="match status" value="1"/>
</dbReference>
<feature type="domain" description="N-acetyltransferase" evidence="1">
    <location>
        <begin position="10"/>
        <end position="172"/>
    </location>
</feature>
<dbReference type="PANTHER" id="PTHR43415:SF3">
    <property type="entry name" value="GNAT-FAMILY ACETYLTRANSFERASE"/>
    <property type="match status" value="1"/>
</dbReference>
<gene>
    <name evidence="2" type="ORF">J0J70_08110</name>
</gene>
<accession>A0A9Q9CFG2</accession>
<dbReference type="AlphaFoldDB" id="A0A9Q9CFG2"/>
<dbReference type="Proteomes" id="UP001058072">
    <property type="component" value="Chromosome"/>
</dbReference>
<evidence type="ECO:0000313" key="2">
    <source>
        <dbReference type="EMBL" id="UUF07593.1"/>
    </source>
</evidence>
<protein>
    <submittedName>
        <fullName evidence="2">GNAT family N-acetyltransferase</fullName>
    </submittedName>
</protein>
<dbReference type="SUPFAM" id="SSF55729">
    <property type="entry name" value="Acyl-CoA N-acyltransferases (Nat)"/>
    <property type="match status" value="1"/>
</dbReference>
<proteinExistence type="predicted"/>
<organism evidence="2 3">
    <name type="scientific">Turicibacter bilis</name>
    <dbReference type="NCBI Taxonomy" id="2735723"/>
    <lineage>
        <taxon>Bacteria</taxon>
        <taxon>Bacillati</taxon>
        <taxon>Bacillota</taxon>
        <taxon>Erysipelotrichia</taxon>
        <taxon>Erysipelotrichales</taxon>
        <taxon>Turicibacteraceae</taxon>
        <taxon>Turicibacter</taxon>
    </lineage>
</organism>
<dbReference type="Pfam" id="PF13302">
    <property type="entry name" value="Acetyltransf_3"/>
    <property type="match status" value="1"/>
</dbReference>
<dbReference type="GO" id="GO:0016747">
    <property type="term" value="F:acyltransferase activity, transferring groups other than amino-acyl groups"/>
    <property type="evidence" value="ECO:0007669"/>
    <property type="project" value="InterPro"/>
</dbReference>
<dbReference type="Gene3D" id="3.40.630.30">
    <property type="match status" value="1"/>
</dbReference>
<dbReference type="RefSeq" id="WP_212724809.1">
    <property type="nucleotide sequence ID" value="NZ_CP071250.1"/>
</dbReference>
<evidence type="ECO:0000259" key="1">
    <source>
        <dbReference type="PROSITE" id="PS51186"/>
    </source>
</evidence>
<evidence type="ECO:0000313" key="3">
    <source>
        <dbReference type="Proteomes" id="UP001058072"/>
    </source>
</evidence>
<dbReference type="CDD" id="cd04301">
    <property type="entry name" value="NAT_SF"/>
    <property type="match status" value="1"/>
</dbReference>
<dbReference type="PANTHER" id="PTHR43415">
    <property type="entry name" value="SPERMIDINE N(1)-ACETYLTRANSFERASE"/>
    <property type="match status" value="1"/>
</dbReference>
<sequence>MLKAEESVSVSYRALNQSDLEELLKLYQDKLFIQGYGKIDEDRQTKQQLEDWYEHSIHSLDEYYFSIWIEGSKEWIGFISLTDFNEDQSEAWMSIGIKPTWWGMGIGTKVLTAFIDDCFTNWHLKTLRLSVFSTNHRALMLYQKVGFQVEMIYKQNQAPNWFNTDIYQLSLSQSYEILGE</sequence>
<dbReference type="EMBL" id="CP071250">
    <property type="protein sequence ID" value="UUF07593.1"/>
    <property type="molecule type" value="Genomic_DNA"/>
</dbReference>
<name>A0A9Q9CFG2_9FIRM</name>
<dbReference type="InterPro" id="IPR000182">
    <property type="entry name" value="GNAT_dom"/>
</dbReference>